<dbReference type="RefSeq" id="WP_269480060.1">
    <property type="nucleotide sequence ID" value="NZ_JAPXGJ010000003.1"/>
</dbReference>
<reference evidence="8" key="1">
    <citation type="submission" date="2022-12" db="EMBL/GenBank/DDBJ databases">
        <title>Species Delineation and Comparative Genomics within the Campylobacter ureolyticus Complex.</title>
        <authorList>
            <person name="Maki J."/>
            <person name="Howard M."/>
            <person name="Connelly S."/>
            <person name="Hardy D.J."/>
            <person name="Cameron A."/>
        </authorList>
    </citation>
    <scope>NUCLEOTIDE SEQUENCE</scope>
    <source>
        <strain evidence="8">URMC_786</strain>
    </source>
</reference>
<keyword evidence="6 7" id="KW-0961">Cell wall biogenesis/degradation</keyword>
<dbReference type="GO" id="GO:0009252">
    <property type="term" value="P:peptidoglycan biosynthetic process"/>
    <property type="evidence" value="ECO:0007669"/>
    <property type="project" value="UniProtKB-UniRule"/>
</dbReference>
<dbReference type="PANTHER" id="PTHR30518">
    <property type="entry name" value="ENDOLYTIC MUREIN TRANSGLYCOSYLASE"/>
    <property type="match status" value="1"/>
</dbReference>
<keyword evidence="3 7" id="KW-1133">Transmembrane helix</keyword>
<evidence type="ECO:0000256" key="3">
    <source>
        <dbReference type="ARBA" id="ARBA00022989"/>
    </source>
</evidence>
<dbReference type="Pfam" id="PF02618">
    <property type="entry name" value="YceG"/>
    <property type="match status" value="1"/>
</dbReference>
<keyword evidence="1 7" id="KW-1003">Cell membrane</keyword>
<dbReference type="EMBL" id="JAPXGP010000003">
    <property type="protein sequence ID" value="MCZ6161708.1"/>
    <property type="molecule type" value="Genomic_DNA"/>
</dbReference>
<comment type="similarity">
    <text evidence="7">Belongs to the transglycosylase MltG family.</text>
</comment>
<name>A0A9Q4PTT2_9BACT</name>
<evidence type="ECO:0000313" key="9">
    <source>
        <dbReference type="Proteomes" id="UP001075461"/>
    </source>
</evidence>
<keyword evidence="5 7" id="KW-0456">Lyase</keyword>
<dbReference type="GO" id="GO:0008932">
    <property type="term" value="F:lytic endotransglycosylase activity"/>
    <property type="evidence" value="ECO:0007669"/>
    <property type="project" value="UniProtKB-UniRule"/>
</dbReference>
<gene>
    <name evidence="7 8" type="primary">mltG</name>
    <name evidence="8" type="ORF">O6B92_05080</name>
</gene>
<evidence type="ECO:0000256" key="6">
    <source>
        <dbReference type="ARBA" id="ARBA00023316"/>
    </source>
</evidence>
<dbReference type="HAMAP" id="MF_02065">
    <property type="entry name" value="MltG"/>
    <property type="match status" value="1"/>
</dbReference>
<keyword evidence="4 7" id="KW-0472">Membrane</keyword>
<dbReference type="NCBIfam" id="TIGR00247">
    <property type="entry name" value="endolytic transglycosylase MltG"/>
    <property type="match status" value="1"/>
</dbReference>
<comment type="subcellular location">
    <subcellularLocation>
        <location evidence="7">Cell membrane</location>
        <topology evidence="7">Single-pass membrane protein</topology>
    </subcellularLocation>
</comment>
<keyword evidence="2 7" id="KW-0812">Transmembrane</keyword>
<evidence type="ECO:0000313" key="8">
    <source>
        <dbReference type="EMBL" id="MCZ6161708.1"/>
    </source>
</evidence>
<accession>A0A9Q4PTT2</accession>
<dbReference type="Proteomes" id="UP001075461">
    <property type="component" value="Unassembled WGS sequence"/>
</dbReference>
<dbReference type="PANTHER" id="PTHR30518:SF2">
    <property type="entry name" value="ENDOLYTIC MUREIN TRANSGLYCOSYLASE"/>
    <property type="match status" value="1"/>
</dbReference>
<proteinExistence type="inferred from homology"/>
<sequence>MTTIVRVIFAIFDIIFIFILAILTDLTAKTSFKGEIFIPKGSATKIISNLSHQNLNVNKFDPKILDFIGTVKSGYLDLGDTNLTKIDLFYKLTTAKPVMSDIIIIPGETTVIFLQEIAKKENLDFNKLELEYNKTAPFYEGFLIPETYHLAKGYDEKELISVLVKNSLKIHKNLINNYEKEHYKTIESDEWKNILAKASVIQKEAANKDEMKIVSSVIDNRLDKGMRLQMDGTLNYGKFSHIKITPDRIRNDESKFNTYLNDGLPPIVCMVSIEAIDAAINPAKTEYLYFMRDKRTNKHIFTKTHSEHLKQVNIQRNLK</sequence>
<dbReference type="GO" id="GO:0071555">
    <property type="term" value="P:cell wall organization"/>
    <property type="evidence" value="ECO:0007669"/>
    <property type="project" value="UniProtKB-KW"/>
</dbReference>
<evidence type="ECO:0000256" key="7">
    <source>
        <dbReference type="HAMAP-Rule" id="MF_02065"/>
    </source>
</evidence>
<dbReference type="InterPro" id="IPR003770">
    <property type="entry name" value="MLTG-like"/>
</dbReference>
<comment type="catalytic activity">
    <reaction evidence="7">
        <text>a peptidoglycan chain = a peptidoglycan chain with N-acetyl-1,6-anhydromuramyl-[peptide] at the reducing end + a peptidoglycan chain with N-acetylglucosamine at the non-reducing end.</text>
        <dbReference type="EC" id="4.2.2.29"/>
    </reaction>
</comment>
<comment type="caution">
    <text evidence="8">The sequence shown here is derived from an EMBL/GenBank/DDBJ whole genome shotgun (WGS) entry which is preliminary data.</text>
</comment>
<evidence type="ECO:0000256" key="1">
    <source>
        <dbReference type="ARBA" id="ARBA00022475"/>
    </source>
</evidence>
<feature type="transmembrane region" description="Helical" evidence="7">
    <location>
        <begin position="6"/>
        <end position="23"/>
    </location>
</feature>
<evidence type="ECO:0000256" key="4">
    <source>
        <dbReference type="ARBA" id="ARBA00023136"/>
    </source>
</evidence>
<dbReference type="EC" id="4.2.2.29" evidence="7"/>
<evidence type="ECO:0000256" key="5">
    <source>
        <dbReference type="ARBA" id="ARBA00023239"/>
    </source>
</evidence>
<feature type="site" description="Important for catalytic activity" evidence="7">
    <location>
        <position position="204"/>
    </location>
</feature>
<organism evidence="8 9">
    <name type="scientific">Campylobacter ureolyticus</name>
    <dbReference type="NCBI Taxonomy" id="827"/>
    <lineage>
        <taxon>Bacteria</taxon>
        <taxon>Pseudomonadati</taxon>
        <taxon>Campylobacterota</taxon>
        <taxon>Epsilonproteobacteria</taxon>
        <taxon>Campylobacterales</taxon>
        <taxon>Campylobacteraceae</taxon>
        <taxon>Campylobacter</taxon>
    </lineage>
</organism>
<protein>
    <recommendedName>
        <fullName evidence="7">Endolytic murein transglycosylase</fullName>
        <ecNumber evidence="7">4.2.2.29</ecNumber>
    </recommendedName>
    <alternativeName>
        <fullName evidence="7">Peptidoglycan lytic transglycosylase</fullName>
    </alternativeName>
    <alternativeName>
        <fullName evidence="7">Peptidoglycan polymerization terminase</fullName>
    </alternativeName>
</protein>
<dbReference type="GO" id="GO:0005886">
    <property type="term" value="C:plasma membrane"/>
    <property type="evidence" value="ECO:0007669"/>
    <property type="project" value="UniProtKB-SubCell"/>
</dbReference>
<evidence type="ECO:0000256" key="2">
    <source>
        <dbReference type="ARBA" id="ARBA00022692"/>
    </source>
</evidence>
<dbReference type="AlphaFoldDB" id="A0A9Q4PTT2"/>
<comment type="function">
    <text evidence="7">Functions as a peptidoglycan terminase that cleaves nascent peptidoglycan strands endolytically to terminate their elongation.</text>
</comment>